<dbReference type="GO" id="GO:0009055">
    <property type="term" value="F:electron transfer activity"/>
    <property type="evidence" value="ECO:0007669"/>
    <property type="project" value="InterPro"/>
</dbReference>
<dbReference type="EC" id="1.-.-.-" evidence="2"/>
<gene>
    <name evidence="2" type="primary">fprA</name>
    <name evidence="2" type="ORF">MNV_120012</name>
</gene>
<dbReference type="OrthoDB" id="6433at2157"/>
<evidence type="ECO:0000259" key="1">
    <source>
        <dbReference type="PROSITE" id="PS50902"/>
    </source>
</evidence>
<organism evidence="2 3">
    <name type="scientific">Candidatus Methanoperedens nitratireducens</name>
    <dbReference type="NCBI Taxonomy" id="1392998"/>
    <lineage>
        <taxon>Archaea</taxon>
        <taxon>Methanobacteriati</taxon>
        <taxon>Methanobacteriota</taxon>
        <taxon>Stenosarchaea group</taxon>
        <taxon>Methanomicrobia</taxon>
        <taxon>Methanosarcinales</taxon>
        <taxon>ANME-2 cluster</taxon>
        <taxon>Candidatus Methanoperedentaceae</taxon>
        <taxon>Candidatus Methanoperedens</taxon>
    </lineage>
</organism>
<dbReference type="Pfam" id="PF00258">
    <property type="entry name" value="Flavodoxin_1"/>
    <property type="match status" value="1"/>
</dbReference>
<protein>
    <submittedName>
        <fullName evidence="2">Nitric oxide reductase</fullName>
        <ecNumber evidence="2">1.-.-.-</ecNumber>
    </submittedName>
</protein>
<dbReference type="Pfam" id="PF19583">
    <property type="entry name" value="ODP"/>
    <property type="match status" value="1"/>
</dbReference>
<dbReference type="SUPFAM" id="SSF56281">
    <property type="entry name" value="Metallo-hydrolase/oxidoreductase"/>
    <property type="match status" value="1"/>
</dbReference>
<feature type="domain" description="Flavodoxin-like" evidence="1">
    <location>
        <begin position="252"/>
        <end position="390"/>
    </location>
</feature>
<accession>A0A284VJJ5</accession>
<dbReference type="GO" id="GO:0010181">
    <property type="term" value="F:FMN binding"/>
    <property type="evidence" value="ECO:0007669"/>
    <property type="project" value="InterPro"/>
</dbReference>
<dbReference type="CDD" id="cd07709">
    <property type="entry name" value="flavodiiron_proteins_MBL-fold"/>
    <property type="match status" value="1"/>
</dbReference>
<sequence length="397" mass="45279">MAVELKDGVYWVGVVDWNIKKFHGHEYSTHRGTTYNAYLIVDEKTALVDTVWGPYSQDLINNIEKITDIKKIDYVIANHAEVDHSGGLPEVMKYIPDATVVVSERGQESIFKHYHRRWNFKTVKTGDSISLGENKLVFVTAPMLHWPDSMFTYLTGKNILMPNDAFGMHYASAGRFNDEVDETEVYQEAIKFYANILTPFSELVIKKIDEFKKLNIPVDIIAPSHGIIWRKDPMQIVNKYYEWASGKSDDSTVIIYDTMWNATEKMAHAIAQGLAEEGMKFKLFNMAVCDRNDVLTEIFKSRGILIGSPTLNNGLLPTIKPILEDLKGLRFRNKVGAAFGSYGWSGENVKIIEENLERAKIKKIQEGIKVKWQPTKEELEKCTEFGRSFAKSLKSCE</sequence>
<dbReference type="InterPro" id="IPR045761">
    <property type="entry name" value="ODP_dom"/>
</dbReference>
<evidence type="ECO:0000313" key="3">
    <source>
        <dbReference type="Proteomes" id="UP000218615"/>
    </source>
</evidence>
<dbReference type="InterPro" id="IPR029039">
    <property type="entry name" value="Flavoprotein-like_sf"/>
</dbReference>
<dbReference type="GO" id="GO:0016491">
    <property type="term" value="F:oxidoreductase activity"/>
    <property type="evidence" value="ECO:0007669"/>
    <property type="project" value="UniProtKB-KW"/>
</dbReference>
<dbReference type="Gene3D" id="3.40.50.360">
    <property type="match status" value="1"/>
</dbReference>
<dbReference type="Proteomes" id="UP000218615">
    <property type="component" value="Unassembled WGS sequence"/>
</dbReference>
<proteinExistence type="predicted"/>
<dbReference type="STRING" id="1392998.ANME2D_02028"/>
<keyword evidence="2" id="KW-0560">Oxidoreductase</keyword>
<dbReference type="PANTHER" id="PTHR43717">
    <property type="entry name" value="ANAEROBIC NITRIC OXIDE REDUCTASE FLAVORUBREDOXIN"/>
    <property type="match status" value="1"/>
</dbReference>
<dbReference type="Gene3D" id="3.60.15.10">
    <property type="entry name" value="Ribonuclease Z/Hydroxyacylglutathione hydrolase-like"/>
    <property type="match status" value="1"/>
</dbReference>
<dbReference type="AlphaFoldDB" id="A0A284VJJ5"/>
<dbReference type="GO" id="GO:0046872">
    <property type="term" value="F:metal ion binding"/>
    <property type="evidence" value="ECO:0007669"/>
    <property type="project" value="InterPro"/>
</dbReference>
<dbReference type="SUPFAM" id="SSF52218">
    <property type="entry name" value="Flavoproteins"/>
    <property type="match status" value="1"/>
</dbReference>
<dbReference type="PANTHER" id="PTHR43717:SF1">
    <property type="entry name" value="ANAEROBIC NITRIC OXIDE REDUCTASE FLAVORUBREDOXIN"/>
    <property type="match status" value="1"/>
</dbReference>
<evidence type="ECO:0000313" key="2">
    <source>
        <dbReference type="EMBL" id="SNQ59445.1"/>
    </source>
</evidence>
<dbReference type="SMART" id="SM00849">
    <property type="entry name" value="Lactamase_B"/>
    <property type="match status" value="1"/>
</dbReference>
<dbReference type="PROSITE" id="PS50902">
    <property type="entry name" value="FLAVODOXIN_LIKE"/>
    <property type="match status" value="1"/>
</dbReference>
<dbReference type="InterPro" id="IPR016440">
    <property type="entry name" value="Rubredoxin-O_OxRdtase"/>
</dbReference>
<dbReference type="EMBL" id="FZMP01000024">
    <property type="protein sequence ID" value="SNQ59445.1"/>
    <property type="molecule type" value="Genomic_DNA"/>
</dbReference>
<dbReference type="PIRSF" id="PIRSF005243">
    <property type="entry name" value="ROO"/>
    <property type="match status" value="1"/>
</dbReference>
<reference evidence="3" key="1">
    <citation type="submission" date="2017-06" db="EMBL/GenBank/DDBJ databases">
        <authorList>
            <person name="Cremers G."/>
        </authorList>
    </citation>
    <scope>NUCLEOTIDE SEQUENCE [LARGE SCALE GENOMIC DNA]</scope>
</reference>
<dbReference type="InterPro" id="IPR001279">
    <property type="entry name" value="Metallo-B-lactamas"/>
</dbReference>
<dbReference type="InterPro" id="IPR008254">
    <property type="entry name" value="Flavodoxin/NO_synth"/>
</dbReference>
<dbReference type="InterPro" id="IPR036866">
    <property type="entry name" value="RibonucZ/Hydroxyglut_hydro"/>
</dbReference>
<name>A0A284VJJ5_9EURY</name>
<dbReference type="RefSeq" id="WP_096203818.1">
    <property type="nucleotide sequence ID" value="NZ_FZMP01000024.1"/>
</dbReference>
<keyword evidence="3" id="KW-1185">Reference proteome</keyword>